<dbReference type="AlphaFoldDB" id="A0A0C2GVG4"/>
<reference evidence="1 2" key="1">
    <citation type="submission" date="2013-12" db="EMBL/GenBank/DDBJ databases">
        <title>Draft genome of the parsitic nematode Ancylostoma duodenale.</title>
        <authorList>
            <person name="Mitreva M."/>
        </authorList>
    </citation>
    <scope>NUCLEOTIDE SEQUENCE [LARGE SCALE GENOMIC DNA]</scope>
    <source>
        <strain evidence="1 2">Zhejiang</strain>
    </source>
</reference>
<name>A0A0C2GVG4_9BILA</name>
<dbReference type="EMBL" id="KN727574">
    <property type="protein sequence ID" value="KIH65395.1"/>
    <property type="molecule type" value="Genomic_DNA"/>
</dbReference>
<proteinExistence type="predicted"/>
<dbReference type="Proteomes" id="UP000054047">
    <property type="component" value="Unassembled WGS sequence"/>
</dbReference>
<gene>
    <name evidence="1" type="ORF">ANCDUO_04282</name>
</gene>
<dbReference type="OrthoDB" id="5874582at2759"/>
<evidence type="ECO:0000313" key="2">
    <source>
        <dbReference type="Proteomes" id="UP000054047"/>
    </source>
</evidence>
<protein>
    <submittedName>
        <fullName evidence="1">Uncharacterized protein</fullName>
    </submittedName>
</protein>
<evidence type="ECO:0000313" key="1">
    <source>
        <dbReference type="EMBL" id="KIH65395.1"/>
    </source>
</evidence>
<sequence length="189" mass="21309">MRFSEPPISVQAQIELVNCARGFLTAHPAESNLSLRVFKLTQEDSDWIADRRGDFVSYQTRHLAARKRMVQLFNMACSALAATNVISDDKSTHQVTATVPSLTSFPLRLRLHITGMSSESGWEALRPADVWIVDSATVGRTIVRRAQFSFETQSLDVELHTTIACHRSLMRAIERRGRGGESSWQWMFA</sequence>
<organism evidence="1 2">
    <name type="scientific">Ancylostoma duodenale</name>
    <dbReference type="NCBI Taxonomy" id="51022"/>
    <lineage>
        <taxon>Eukaryota</taxon>
        <taxon>Metazoa</taxon>
        <taxon>Ecdysozoa</taxon>
        <taxon>Nematoda</taxon>
        <taxon>Chromadorea</taxon>
        <taxon>Rhabditida</taxon>
        <taxon>Rhabditina</taxon>
        <taxon>Rhabditomorpha</taxon>
        <taxon>Strongyloidea</taxon>
        <taxon>Ancylostomatidae</taxon>
        <taxon>Ancylostomatinae</taxon>
        <taxon>Ancylostoma</taxon>
    </lineage>
</organism>
<keyword evidence="2" id="KW-1185">Reference proteome</keyword>
<accession>A0A0C2GVG4</accession>